<dbReference type="RefSeq" id="YP_009203096.1">
    <property type="nucleotide sequence ID" value="NC_028849.1"/>
</dbReference>
<reference evidence="1 2" key="1">
    <citation type="journal article" date="2015" name="Genome Announc.">
        <title>Genome Sequences of Mycobacteriophages Luchador and Nerujay.</title>
        <authorList>
            <person name="Pope W.H."/>
            <person name="Ahmed T."/>
            <person name="Drobitch M.K."/>
            <person name="Early D.R."/>
            <person name="Eljamri S."/>
            <person name="Kasturiarachi N.S."/>
            <person name="Klonicki E.F."/>
            <person name="Manjooran D.T."/>
            <person name="Ni Chochlain A.N."/>
            <person name="Puglionesi A.O."/>
            <person name="Rajakumar V."/>
            <person name="Shindle K.A."/>
            <person name="Tran M.T."/>
            <person name="Brown B.R."/>
            <person name="Churilla B.M."/>
            <person name="Cohen K.L."/>
            <person name="Wilkes K.E."/>
            <person name="Grubb S.R."/>
            <person name="Warner M.H."/>
            <person name="Bowman C.A."/>
            <person name="Russell D.A."/>
            <person name="Hatfull G.F."/>
        </authorList>
    </citation>
    <scope>NUCLEOTIDE SEQUENCE [LARGE SCALE GENOMIC DNA]</scope>
</reference>
<dbReference type="GeneID" id="26630086"/>
<dbReference type="OrthoDB" id="17790at10239"/>
<name>A0A0F6YQ32_9CAUD</name>
<dbReference type="KEGG" id="vg:26630086"/>
<sequence>MADKETDRTVYAEHRMCRVFQHAWDYTTVKRNGKDFVQGLVCIRCGTERFMKIDARTGLPGGNSYKYADGYLFKGGGALSQQERGELRLMEVTGHLPRRRRKS</sequence>
<accession>A0A0F6YQ32</accession>
<evidence type="ECO:0000313" key="1">
    <source>
        <dbReference type="EMBL" id="AKF14201.1"/>
    </source>
</evidence>
<keyword evidence="2" id="KW-1185">Reference proteome</keyword>
<evidence type="ECO:0000313" key="2">
    <source>
        <dbReference type="Proteomes" id="UP000207763"/>
    </source>
</evidence>
<dbReference type="Proteomes" id="UP000207763">
    <property type="component" value="Segment"/>
</dbReference>
<protein>
    <submittedName>
        <fullName evidence="1">Uncharacterized protein</fullName>
    </submittedName>
</protein>
<gene>
    <name evidence="1" type="primary">37</name>
    <name evidence="1" type="ORF">SEA_LUCHADOR_37</name>
</gene>
<dbReference type="EMBL" id="KR080193">
    <property type="protein sequence ID" value="AKF14201.1"/>
    <property type="molecule type" value="Genomic_DNA"/>
</dbReference>
<organism evidence="1 2">
    <name type="scientific">Mycobacterium phage Luchador</name>
    <dbReference type="NCBI Taxonomy" id="1647300"/>
    <lineage>
        <taxon>Viruses</taxon>
        <taxon>Duplodnaviria</taxon>
        <taxon>Heunggongvirae</taxon>
        <taxon>Uroviricota</taxon>
        <taxon>Caudoviricetes</taxon>
        <taxon>Luchadorvirus</taxon>
        <taxon>Luchadorvirus luchador</taxon>
        <taxon>Lucadorvirus luchador</taxon>
    </lineage>
</organism>
<proteinExistence type="predicted"/>